<evidence type="ECO:0000256" key="1">
    <source>
        <dbReference type="ARBA" id="ARBA00022670"/>
    </source>
</evidence>
<evidence type="ECO:0000256" key="2">
    <source>
        <dbReference type="ARBA" id="ARBA00022679"/>
    </source>
</evidence>
<dbReference type="InterPro" id="IPR041373">
    <property type="entry name" value="RT_RNaseH"/>
</dbReference>
<gene>
    <name evidence="10" type="ORF">PM001_LOCUS12737</name>
</gene>
<evidence type="ECO:0000256" key="5">
    <source>
        <dbReference type="ARBA" id="ARBA00022750"/>
    </source>
</evidence>
<keyword evidence="6" id="KW-0255">Endonuclease</keyword>
<keyword evidence="3" id="KW-0548">Nucleotidyltransferase</keyword>
<dbReference type="Proteomes" id="UP001162060">
    <property type="component" value="Unassembled WGS sequence"/>
</dbReference>
<evidence type="ECO:0000256" key="3">
    <source>
        <dbReference type="ARBA" id="ARBA00022695"/>
    </source>
</evidence>
<keyword evidence="8" id="KW-0695">RNA-directed DNA polymerase</keyword>
<dbReference type="Pfam" id="PF17917">
    <property type="entry name" value="RT_RNaseH"/>
    <property type="match status" value="1"/>
</dbReference>
<dbReference type="SUPFAM" id="SSF56672">
    <property type="entry name" value="DNA/RNA polymerases"/>
    <property type="match status" value="1"/>
</dbReference>
<dbReference type="InterPro" id="IPR051320">
    <property type="entry name" value="Viral_Replic_Matur_Polypro"/>
</dbReference>
<keyword evidence="7" id="KW-0378">Hydrolase</keyword>
<dbReference type="GO" id="GO:0004190">
    <property type="term" value="F:aspartic-type endopeptidase activity"/>
    <property type="evidence" value="ECO:0007669"/>
    <property type="project" value="UniProtKB-KW"/>
</dbReference>
<keyword evidence="4" id="KW-0540">Nuclease</keyword>
<evidence type="ECO:0000256" key="4">
    <source>
        <dbReference type="ARBA" id="ARBA00022722"/>
    </source>
</evidence>
<organism evidence="10 11">
    <name type="scientific">Peronospora matthiolae</name>
    <dbReference type="NCBI Taxonomy" id="2874970"/>
    <lineage>
        <taxon>Eukaryota</taxon>
        <taxon>Sar</taxon>
        <taxon>Stramenopiles</taxon>
        <taxon>Oomycota</taxon>
        <taxon>Peronosporomycetes</taxon>
        <taxon>Peronosporales</taxon>
        <taxon>Peronosporaceae</taxon>
        <taxon>Peronospora</taxon>
    </lineage>
</organism>
<evidence type="ECO:0000256" key="8">
    <source>
        <dbReference type="ARBA" id="ARBA00022918"/>
    </source>
</evidence>
<keyword evidence="5" id="KW-0064">Aspartyl protease</keyword>
<comment type="caution">
    <text evidence="10">The sequence shown here is derived from an EMBL/GenBank/DDBJ whole genome shotgun (WGS) entry which is preliminary data.</text>
</comment>
<dbReference type="GO" id="GO:0003964">
    <property type="term" value="F:RNA-directed DNA polymerase activity"/>
    <property type="evidence" value="ECO:0007669"/>
    <property type="project" value="UniProtKB-KW"/>
</dbReference>
<name>A0AAV1U1C3_9STRA</name>
<evidence type="ECO:0000313" key="11">
    <source>
        <dbReference type="Proteomes" id="UP001162060"/>
    </source>
</evidence>
<evidence type="ECO:0000313" key="10">
    <source>
        <dbReference type="EMBL" id="CAK7927587.1"/>
    </source>
</evidence>
<accession>A0AAV1U1C3</accession>
<dbReference type="AlphaFoldDB" id="A0AAV1U1C3"/>
<evidence type="ECO:0000259" key="9">
    <source>
        <dbReference type="Pfam" id="PF17917"/>
    </source>
</evidence>
<feature type="domain" description="Reverse transcriptase RNase H-like" evidence="9">
    <location>
        <begin position="6"/>
        <end position="108"/>
    </location>
</feature>
<reference evidence="10" key="1">
    <citation type="submission" date="2024-01" db="EMBL/GenBank/DDBJ databases">
        <authorList>
            <person name="Webb A."/>
        </authorList>
    </citation>
    <scope>NUCLEOTIDE SEQUENCE</scope>
    <source>
        <strain evidence="10">Pm1</strain>
    </source>
</reference>
<sequence length="209" mass="23441">MLKHFDSDRPPVIVVYASKWAVSAALIQEYDGVYHPVTFTSRTLKHNMLNYGTVEKEVLALLRVLDVCYTTLASREITALTRHSTLAWLMQSRGLNGRLGRWAALLSNWTMEVKKCERGEEEILGMLAASITPRGEVEEMLIAISPRKDCRLKISTPPPTVEKDEELLVANFDGSARIKRKEGSTVLCYGGYPSGRSWRQNPDTLSTSP</sequence>
<protein>
    <recommendedName>
        <fullName evidence="9">Reverse transcriptase RNase H-like domain-containing protein</fullName>
    </recommendedName>
</protein>
<dbReference type="PANTHER" id="PTHR33064">
    <property type="entry name" value="POL PROTEIN"/>
    <property type="match status" value="1"/>
</dbReference>
<keyword evidence="2" id="KW-0808">Transferase</keyword>
<evidence type="ECO:0000256" key="6">
    <source>
        <dbReference type="ARBA" id="ARBA00022759"/>
    </source>
</evidence>
<dbReference type="GO" id="GO:0006508">
    <property type="term" value="P:proteolysis"/>
    <property type="evidence" value="ECO:0007669"/>
    <property type="project" value="UniProtKB-KW"/>
</dbReference>
<proteinExistence type="predicted"/>
<dbReference type="PANTHER" id="PTHR33064:SF37">
    <property type="entry name" value="RIBONUCLEASE H"/>
    <property type="match status" value="1"/>
</dbReference>
<dbReference type="EMBL" id="CAKLBY020000111">
    <property type="protein sequence ID" value="CAK7927587.1"/>
    <property type="molecule type" value="Genomic_DNA"/>
</dbReference>
<evidence type="ECO:0000256" key="7">
    <source>
        <dbReference type="ARBA" id="ARBA00022801"/>
    </source>
</evidence>
<dbReference type="InterPro" id="IPR043502">
    <property type="entry name" value="DNA/RNA_pol_sf"/>
</dbReference>
<dbReference type="GO" id="GO:0004519">
    <property type="term" value="F:endonuclease activity"/>
    <property type="evidence" value="ECO:0007669"/>
    <property type="project" value="UniProtKB-KW"/>
</dbReference>
<keyword evidence="1" id="KW-0645">Protease</keyword>